<dbReference type="PANTHER" id="PTHR22770">
    <property type="entry name" value="UBIQUITIN CONJUGATING ENZYME 7 INTERACTING PROTEIN-RELATED"/>
    <property type="match status" value="1"/>
</dbReference>
<dbReference type="InterPro" id="IPR047545">
    <property type="entry name" value="BRcat_RBR_RNF216"/>
</dbReference>
<dbReference type="GO" id="GO:0016740">
    <property type="term" value="F:transferase activity"/>
    <property type="evidence" value="ECO:0007669"/>
    <property type="project" value="UniProtKB-KW"/>
</dbReference>
<dbReference type="InterPro" id="IPR051628">
    <property type="entry name" value="LUBAC_E3_Ligases"/>
</dbReference>
<evidence type="ECO:0000256" key="2">
    <source>
        <dbReference type="ARBA" id="ARBA00022679"/>
    </source>
</evidence>
<keyword evidence="7" id="KW-0862">Zinc</keyword>
<sequence length="1272" mass="144311">MEAQQQACEVVEGVIANICEKLGAGAKEHICLDKLRESAALWMENSCSVPEAIEAISSPLQQDVQVKLEEKDTAIRKIREDLEKIPEPLIVKQNCNQEAEQLWGTSYPRKNDFRTPESCITTQVESVNVKACDTVPDKTSALDCVVRDVPQDSRNKGDSDDDDDDDDDVVIISTVPRKSAPLIVLSDDSFEDVSPSTSNESASVMKEMESEGNPKPNTSVLEQDTMELGVATDIATQQRLIREQEVDLKDAENSGFINKNLANLHKDEMTLNERIIEIRNEEKRNIDNIDGEVKDLQTEPHASDRPDFNALQQTSAGAGDGMGSHDADQANHSPSPENLQPRSPNPPAEAKLGLCSDDDSNSASDANLMNFSVNNHLEKNQSCELREDADFICSLLPYFSFNDVHQTLVENICHPDRRAFVLEAYINLAVDRHESVQDDVFQGLWAARKRSHGEVSDSHTLPPKKRKTEFISESQKVVKEQPVNVPHEALPSTSTAGFAPVVPKEPDMARGIDPGTFEPRVVDPFREKWYKEKIDFLCAVVPADREVLWAQVLSCQTNDDVEALMERLMEEQDQIVKTVPVIPQYVENQPSTSTAQPATVAGPSNDPGTSDSSDDSATDEAVAGPSNEEGTDGGPTVDLEEKILTQVKMLSEMFENADPDYLQERCVAISGDDTKFQEIVNELLQSTDYPRIEEYHKRQKRLEIKKKFIEGMSVEEFLEYFEDPEKVFCDTTTNMSNTYKENACTQLQKDLPFHLSQDIKSTLKKHNYHYLPSLRALQENEKLARRKTKRTSNLKEKDMDDIFIKELCYVHMQAEIKEYLWKKEENKRRAFLLAKAANELQECQCCYDDEVLEADMEPCTSQNDHHKFCVNCIRRFVEEEIGQGRTSFRCLEGECKDEFSLTTLQKVMKPSIFSKILERKQLEEIAAADIEDLVACPFCNFQTIMPNPEDKVFKCLNPECMKDSCRYCKEPNHVPLRCEEVEKQHQKDTRVFLENKMTEAIVRVCWKCGKRFIKDDGCNKMVCPCGAMMCYICKKGIRGYDHFDGNHPPKDPKKCPLWSNSVITHAEEVRAEVLRLQEELDPSVTLFHNPFQDLPEVPKNLVKHQGGQPAHLPHAARPVHHQQIQARPQVVYHRQPHVPIAHQNQGVFHFPAHRPLPPAPPAHRQLPPAPPAHQHYPQVMQVGVMRPPPVMNIPEANQHHHHHLQHIHIPMRPVLLRPTQPHGDNAGVNEHLMEMRRNQEMHMRLWTRYMEHTNTANNGSSSGTSSNRANRD</sequence>
<evidence type="ECO:0000313" key="10">
    <source>
        <dbReference type="EMBL" id="KAK8406660.1"/>
    </source>
</evidence>
<evidence type="ECO:0000256" key="5">
    <source>
        <dbReference type="ARBA" id="ARBA00022771"/>
    </source>
</evidence>
<feature type="region of interest" description="Disordered" evidence="8">
    <location>
        <begin position="1253"/>
        <end position="1272"/>
    </location>
</feature>
<evidence type="ECO:0000256" key="8">
    <source>
        <dbReference type="SAM" id="MobiDB-lite"/>
    </source>
</evidence>
<gene>
    <name evidence="10" type="ORF">O3P69_007319</name>
</gene>
<organism evidence="10 11">
    <name type="scientific">Scylla paramamosain</name>
    <name type="common">Mud crab</name>
    <dbReference type="NCBI Taxonomy" id="85552"/>
    <lineage>
        <taxon>Eukaryota</taxon>
        <taxon>Metazoa</taxon>
        <taxon>Ecdysozoa</taxon>
        <taxon>Arthropoda</taxon>
        <taxon>Crustacea</taxon>
        <taxon>Multicrustacea</taxon>
        <taxon>Malacostraca</taxon>
        <taxon>Eumalacostraca</taxon>
        <taxon>Eucarida</taxon>
        <taxon>Decapoda</taxon>
        <taxon>Pleocyemata</taxon>
        <taxon>Brachyura</taxon>
        <taxon>Eubrachyura</taxon>
        <taxon>Portunoidea</taxon>
        <taxon>Portunidae</taxon>
        <taxon>Portuninae</taxon>
        <taxon>Scylla</taxon>
    </lineage>
</organism>
<evidence type="ECO:0000256" key="4">
    <source>
        <dbReference type="ARBA" id="ARBA00022737"/>
    </source>
</evidence>
<evidence type="ECO:0000256" key="7">
    <source>
        <dbReference type="ARBA" id="ARBA00022833"/>
    </source>
</evidence>
<comment type="pathway">
    <text evidence="1">Protein modification; protein ubiquitination.</text>
</comment>
<dbReference type="InterPro" id="IPR044066">
    <property type="entry name" value="TRIAD_supradom"/>
</dbReference>
<feature type="region of interest" description="Disordered" evidence="8">
    <location>
        <begin position="189"/>
        <end position="218"/>
    </location>
</feature>
<dbReference type="AlphaFoldDB" id="A0AAW0V351"/>
<keyword evidence="6" id="KW-0833">Ubl conjugation pathway</keyword>
<keyword evidence="2" id="KW-0808">Transferase</keyword>
<feature type="compositionally biased region" description="Low complexity" evidence="8">
    <location>
        <begin position="602"/>
        <end position="611"/>
    </location>
</feature>
<dbReference type="PANTHER" id="PTHR22770:SF47">
    <property type="entry name" value="E3 UBIQUITIN-PROTEIN LIGASE RNF216"/>
    <property type="match status" value="1"/>
</dbReference>
<comment type="caution">
    <text evidence="10">The sequence shown here is derived from an EMBL/GenBank/DDBJ whole genome shotgun (WGS) entry which is preliminary data.</text>
</comment>
<proteinExistence type="predicted"/>
<dbReference type="InterPro" id="IPR047546">
    <property type="entry name" value="Rcat_RBR_RNF216"/>
</dbReference>
<dbReference type="InterPro" id="IPR002867">
    <property type="entry name" value="IBR_dom"/>
</dbReference>
<feature type="domain" description="RING-type" evidence="9">
    <location>
        <begin position="839"/>
        <end position="1051"/>
    </location>
</feature>
<reference evidence="10 11" key="1">
    <citation type="submission" date="2023-03" db="EMBL/GenBank/DDBJ databases">
        <title>High-quality genome of Scylla paramamosain provides insights in environmental adaptation.</title>
        <authorList>
            <person name="Zhang L."/>
        </authorList>
    </citation>
    <scope>NUCLEOTIDE SEQUENCE [LARGE SCALE GENOMIC DNA]</scope>
    <source>
        <strain evidence="10">LZ_2023a</strain>
        <tissue evidence="10">Muscle</tissue>
    </source>
</reference>
<dbReference type="Proteomes" id="UP001487740">
    <property type="component" value="Unassembled WGS sequence"/>
</dbReference>
<feature type="region of interest" description="Disordered" evidence="8">
    <location>
        <begin position="297"/>
        <end position="359"/>
    </location>
</feature>
<accession>A0AAW0V351</accession>
<evidence type="ECO:0000256" key="1">
    <source>
        <dbReference type="ARBA" id="ARBA00004906"/>
    </source>
</evidence>
<keyword evidence="3" id="KW-0479">Metal-binding</keyword>
<feature type="compositionally biased region" description="Basic and acidic residues" evidence="8">
    <location>
        <begin position="146"/>
        <end position="158"/>
    </location>
</feature>
<dbReference type="GO" id="GO:0008270">
    <property type="term" value="F:zinc ion binding"/>
    <property type="evidence" value="ECO:0007669"/>
    <property type="project" value="UniProtKB-KW"/>
</dbReference>
<dbReference type="PROSITE" id="PS51873">
    <property type="entry name" value="TRIAD"/>
    <property type="match status" value="1"/>
</dbReference>
<evidence type="ECO:0000256" key="6">
    <source>
        <dbReference type="ARBA" id="ARBA00022786"/>
    </source>
</evidence>
<dbReference type="EMBL" id="JARAKH010000002">
    <property type="protein sequence ID" value="KAK8406660.1"/>
    <property type="molecule type" value="Genomic_DNA"/>
</dbReference>
<keyword evidence="11" id="KW-1185">Reference proteome</keyword>
<keyword evidence="4" id="KW-0677">Repeat</keyword>
<name>A0AAW0V351_SCYPA</name>
<dbReference type="Gene3D" id="1.20.120.1750">
    <property type="match status" value="1"/>
</dbReference>
<feature type="compositionally biased region" description="Acidic residues" evidence="8">
    <location>
        <begin position="159"/>
        <end position="168"/>
    </location>
</feature>
<dbReference type="Pfam" id="PF26112">
    <property type="entry name" value="UBA_RNF216"/>
    <property type="match status" value="1"/>
</dbReference>
<protein>
    <recommendedName>
        <fullName evidence="9">RING-type domain-containing protein</fullName>
    </recommendedName>
</protein>
<dbReference type="CDD" id="cd20353">
    <property type="entry name" value="Rcat_RBR_RNF216"/>
    <property type="match status" value="1"/>
</dbReference>
<dbReference type="CDD" id="cd20339">
    <property type="entry name" value="BRcat_RBR_RNF216"/>
    <property type="match status" value="1"/>
</dbReference>
<dbReference type="Pfam" id="PF26200">
    <property type="entry name" value="Rcat_RNF216"/>
    <property type="match status" value="1"/>
</dbReference>
<dbReference type="InterPro" id="IPR058758">
    <property type="entry name" value="UBA_RNF216"/>
</dbReference>
<evidence type="ECO:0000313" key="11">
    <source>
        <dbReference type="Proteomes" id="UP001487740"/>
    </source>
</evidence>
<dbReference type="SMART" id="SM00647">
    <property type="entry name" value="IBR"/>
    <property type="match status" value="1"/>
</dbReference>
<dbReference type="EMBL" id="JARAKH010000002">
    <property type="protein sequence ID" value="KAK8406657.1"/>
    <property type="molecule type" value="Genomic_DNA"/>
</dbReference>
<dbReference type="SUPFAM" id="SSF57850">
    <property type="entry name" value="RING/U-box"/>
    <property type="match status" value="2"/>
</dbReference>
<feature type="compositionally biased region" description="Polar residues" evidence="8">
    <location>
        <begin position="330"/>
        <end position="342"/>
    </location>
</feature>
<evidence type="ECO:0000256" key="3">
    <source>
        <dbReference type="ARBA" id="ARBA00022723"/>
    </source>
</evidence>
<evidence type="ECO:0000259" key="9">
    <source>
        <dbReference type="PROSITE" id="PS51873"/>
    </source>
</evidence>
<feature type="region of interest" description="Disordered" evidence="8">
    <location>
        <begin position="146"/>
        <end position="168"/>
    </location>
</feature>
<feature type="compositionally biased region" description="Low complexity" evidence="8">
    <location>
        <begin position="1254"/>
        <end position="1272"/>
    </location>
</feature>
<feature type="region of interest" description="Disordered" evidence="8">
    <location>
        <begin position="589"/>
        <end position="638"/>
    </location>
</feature>
<feature type="compositionally biased region" description="Basic and acidic residues" evidence="8">
    <location>
        <begin position="297"/>
        <end position="307"/>
    </location>
</feature>
<keyword evidence="5" id="KW-0863">Zinc-finger</keyword>